<name>A4H4P2_LEIBR</name>
<accession>A4H4P2</accession>
<organism evidence="3 4">
    <name type="scientific">Leishmania braziliensis</name>
    <dbReference type="NCBI Taxonomy" id="5660"/>
    <lineage>
        <taxon>Eukaryota</taxon>
        <taxon>Discoba</taxon>
        <taxon>Euglenozoa</taxon>
        <taxon>Kinetoplastea</taxon>
        <taxon>Metakinetoplastina</taxon>
        <taxon>Trypanosomatida</taxon>
        <taxon>Trypanosomatidae</taxon>
        <taxon>Leishmaniinae</taxon>
        <taxon>Leishmania</taxon>
        <taxon>Leishmania braziliensis species complex</taxon>
    </lineage>
</organism>
<reference evidence="3 4" key="2">
    <citation type="journal article" date="2011" name="Genome Res.">
        <title>Chromosome and gene copy number variation allow major structural change between species and strains of Leishmania.</title>
        <authorList>
            <person name="Rogers M.B."/>
            <person name="Hilley J.D."/>
            <person name="Dickens N.J."/>
            <person name="Wilkes J."/>
            <person name="Bates P.A."/>
            <person name="Depledge D.P."/>
            <person name="Harris D."/>
            <person name="Her Y."/>
            <person name="Herzyk P."/>
            <person name="Imamura H."/>
            <person name="Otto T.D."/>
            <person name="Sanders M."/>
            <person name="Seeger K."/>
            <person name="Dujardin J.C."/>
            <person name="Berriman M."/>
            <person name="Smith D.F."/>
            <person name="Hertz-Fowler C."/>
            <person name="Mottram J.C."/>
        </authorList>
    </citation>
    <scope>NUCLEOTIDE SEQUENCE [LARGE SCALE GENOMIC DNA]</scope>
    <source>
        <strain evidence="3 4">MHOM/BR/75/M2904</strain>
    </source>
</reference>
<gene>
    <name evidence="3" type="ORF">LBRM_06_0770</name>
</gene>
<evidence type="ECO:0000256" key="2">
    <source>
        <dbReference type="SAM" id="MobiDB-lite"/>
    </source>
</evidence>
<dbReference type="KEGG" id="lbz:LBRM_06_0770"/>
<evidence type="ECO:0000256" key="1">
    <source>
        <dbReference type="SAM" id="Coils"/>
    </source>
</evidence>
<feature type="region of interest" description="Disordered" evidence="2">
    <location>
        <begin position="384"/>
        <end position="453"/>
    </location>
</feature>
<protein>
    <submittedName>
        <fullName evidence="3">Uncharacterized protein</fullName>
    </submittedName>
</protein>
<keyword evidence="4" id="KW-1185">Reference proteome</keyword>
<dbReference type="InParanoid" id="A4H4P2"/>
<feature type="compositionally biased region" description="Low complexity" evidence="2">
    <location>
        <begin position="73"/>
        <end position="87"/>
    </location>
</feature>
<evidence type="ECO:0000313" key="3">
    <source>
        <dbReference type="EMBL" id="CAM37035.2"/>
    </source>
</evidence>
<feature type="region of interest" description="Disordered" evidence="2">
    <location>
        <begin position="56"/>
        <end position="217"/>
    </location>
</feature>
<evidence type="ECO:0000313" key="4">
    <source>
        <dbReference type="Proteomes" id="UP000007258"/>
    </source>
</evidence>
<sequence>MVTFLPPSQSVTLKFRKDALAAQTAVSLHERRVAAVLHSQKEMREFTAIMRRVEAKGGANASRQRQKRQIGSVAAAANGTVAAGRVGSRANNNRRRQLHPPSRRETGGSVKCDALLHEGASHRSNSPYGNSSTTSRPSGQLPLPGRAEVGGCGRSSMDSAESDTEEVSFSSVFSEMTELDGDGSPDATASSQLHRTGGPTSVQSKQRCGHLHGGGGATAVAQPKMSAAAEIAAADNMARMALYKLRDRTARGLITLQHQRVAHMRAGTPVLERQMQASRQRLLHAYRAGAGKGRGAGAQTRAALHEAIGDAAAAEDRLVDTTALPDEAPVHFQIPMPDDLAELKVSWRGIPDAVGSDDDSDNGDSLNARQLSLNMKCVTQLPKVGGEADRRGKDSVGCPRIGIHSGGSSGGGGRQGTDSRCVGADTPAVPIAAPDQRAKSLTSTSSLLSNGTLRPANAHTSASALYLGSDELSLPPVADSATCFTAGASVAAAVLEAAAEAKDEQHLRNELQRRLAQANESTVYGLDGALRGTRDGCPFKTARGAAAAATIHSSVAGGGADAALHSARKVKLSRHRLGESAAPPNLQPLARLAAGQSMSGQVPLVRETCNVGVSVPASVAVAGVQERRTDPSFVLPDPEGHPQQLKHQGGVQLGSGPATLLSTQNGIVAAPLSTSLPPLGGSTTPATQSRAVVAQSTSPVASALGAQASAGGLAVVAALLPQPRRPRRNSSFLKRKKRHRRKPLTAAIGVGEHASALLQQELLVTRWWELAADQVPSHDIECTCATLQRLRPLRDQLMERDMCAGTRSPRAAKRGAEGPEHPLLLMRDPVLGSQPATPPDTALATPMPLPNVPLNASVSSTAVTGTMTAPSPPPRRTEADASVVRSHLAKALLRRQRQLIYDEAVRLDTTNRLEAHAAYLDALTQLAHKHVSAVSWPAVSALMDELRKRLQREAQLTTGAPASTGDGAASELAAQATVAPPSSFSTASSLSTTSVVPQATTPALPPPSAQQYGGLQQLIATHFGVLELTQWAVQELLQHLAALYRIPLSLLHEWIAEQQRCYSRSYNYEERFLAVDRTIVGRAVTSDTVLRLTLHRCRRPPLAPPQGPSRAAGSEAMVYVSHYQQEQQPVGQGEGLYYIRVRSAVQSVASTAVPLSSTAATSISGTATSMRDFPASLSEGAHVLAMGSLSAIASEATMLQSSSSAKVLNFFGQTLIVHLIPTGVTASGRSKGPECRTATKRAAGYHSDGSGVKDTNAEVDDSVLAVELMQAGATSPLACGKLDLYRLGFNAGSTNHGGGRVCGQNIQIALRRKGYRSAELKATLEIL</sequence>
<feature type="compositionally biased region" description="Polar residues" evidence="2">
    <location>
        <begin position="122"/>
        <end position="138"/>
    </location>
</feature>
<feature type="compositionally biased region" description="Low complexity" evidence="2">
    <location>
        <begin position="440"/>
        <end position="449"/>
    </location>
</feature>
<dbReference type="EMBL" id="FR798980">
    <property type="protein sequence ID" value="CAM37035.2"/>
    <property type="molecule type" value="Genomic_DNA"/>
</dbReference>
<dbReference type="GeneID" id="4961257"/>
<dbReference type="VEuPathDB" id="TriTrypDB:LbrM.06.0770"/>
<proteinExistence type="predicted"/>
<dbReference type="RefSeq" id="XP_001562011.2">
    <property type="nucleotide sequence ID" value="XM_001561961.2"/>
</dbReference>
<dbReference type="Proteomes" id="UP000007258">
    <property type="component" value="Chromosome 6"/>
</dbReference>
<feature type="compositionally biased region" description="Low complexity" evidence="2">
    <location>
        <begin position="167"/>
        <end position="176"/>
    </location>
</feature>
<feature type="compositionally biased region" description="Polar residues" evidence="2">
    <location>
        <begin position="187"/>
        <end position="206"/>
    </location>
</feature>
<feature type="coiled-coil region" evidence="1">
    <location>
        <begin position="494"/>
        <end position="521"/>
    </location>
</feature>
<reference evidence="3 4" key="1">
    <citation type="journal article" date="2007" name="Nat. Genet.">
        <title>Comparative genomic analysis of three Leishmania species that cause diverse human disease.</title>
        <authorList>
            <person name="Peacock C.S."/>
            <person name="Seeger K."/>
            <person name="Harris D."/>
            <person name="Murphy L."/>
            <person name="Ruiz J.C."/>
            <person name="Quail M.A."/>
            <person name="Peters N."/>
            <person name="Adlem E."/>
            <person name="Tivey A."/>
            <person name="Aslett M."/>
            <person name="Kerhornou A."/>
            <person name="Ivens A."/>
            <person name="Fraser A."/>
            <person name="Rajandream M.A."/>
            <person name="Carver T."/>
            <person name="Norbertczak H."/>
            <person name="Chillingworth T."/>
            <person name="Hance Z."/>
            <person name="Jagels K."/>
            <person name="Moule S."/>
            <person name="Ormond D."/>
            <person name="Rutter S."/>
            <person name="Squares R."/>
            <person name="Whitehead S."/>
            <person name="Rabbinowitsch E."/>
            <person name="Arrowsmith C."/>
            <person name="White B."/>
            <person name="Thurston S."/>
            <person name="Bringaud F."/>
            <person name="Baldauf S.L."/>
            <person name="Faulconbridge A."/>
            <person name="Jeffares D."/>
            <person name="Depledge D.P."/>
            <person name="Oyola S.O."/>
            <person name="Hilley J.D."/>
            <person name="Brito L.O."/>
            <person name="Tosi L.R."/>
            <person name="Barrell B."/>
            <person name="Cruz A.K."/>
            <person name="Mottram J.C."/>
            <person name="Smith D.F."/>
            <person name="Berriman M."/>
        </authorList>
    </citation>
    <scope>NUCLEOTIDE SEQUENCE [LARGE SCALE GENOMIC DNA]</scope>
    <source>
        <strain evidence="3 4">MHOM/BR/75/M2904</strain>
    </source>
</reference>
<feature type="compositionally biased region" description="Gly residues" evidence="2">
    <location>
        <begin position="404"/>
        <end position="415"/>
    </location>
</feature>
<keyword evidence="1" id="KW-0175">Coiled coil</keyword>